<protein>
    <submittedName>
        <fullName evidence="8">Branched-chain amino acid ABC transporter permease</fullName>
    </submittedName>
</protein>
<evidence type="ECO:0000256" key="1">
    <source>
        <dbReference type="ARBA" id="ARBA00004651"/>
    </source>
</evidence>
<feature type="transmembrane region" description="Helical" evidence="7">
    <location>
        <begin position="398"/>
        <end position="418"/>
    </location>
</feature>
<dbReference type="CDD" id="cd06581">
    <property type="entry name" value="TM_PBP1_LivM_like"/>
    <property type="match status" value="1"/>
</dbReference>
<accession>A0A830F9Z5</accession>
<dbReference type="Proteomes" id="UP000656367">
    <property type="component" value="Unassembled WGS sequence"/>
</dbReference>
<feature type="transmembrane region" description="Helical" evidence="7">
    <location>
        <begin position="72"/>
        <end position="95"/>
    </location>
</feature>
<evidence type="ECO:0000313" key="9">
    <source>
        <dbReference type="Proteomes" id="UP000656367"/>
    </source>
</evidence>
<evidence type="ECO:0000256" key="3">
    <source>
        <dbReference type="ARBA" id="ARBA00022692"/>
    </source>
</evidence>
<reference evidence="8" key="2">
    <citation type="submission" date="2020-09" db="EMBL/GenBank/DDBJ databases">
        <authorList>
            <person name="Sun Q."/>
            <person name="Ohkuma M."/>
        </authorList>
    </citation>
    <scope>NUCLEOTIDE SEQUENCE</scope>
    <source>
        <strain evidence="8">JCM 15759</strain>
    </source>
</reference>
<keyword evidence="2" id="KW-1003">Cell membrane</keyword>
<dbReference type="EMBL" id="BMON01000001">
    <property type="protein sequence ID" value="GGM27021.1"/>
    <property type="molecule type" value="Genomic_DNA"/>
</dbReference>
<dbReference type="GO" id="GO:0015658">
    <property type="term" value="F:branched-chain amino acid transmembrane transporter activity"/>
    <property type="evidence" value="ECO:0007669"/>
    <property type="project" value="InterPro"/>
</dbReference>
<evidence type="ECO:0000313" key="8">
    <source>
        <dbReference type="EMBL" id="GGM27021.1"/>
    </source>
</evidence>
<feature type="transmembrane region" description="Helical" evidence="7">
    <location>
        <begin position="161"/>
        <end position="179"/>
    </location>
</feature>
<feature type="transmembrane region" description="Helical" evidence="7">
    <location>
        <begin position="283"/>
        <end position="305"/>
    </location>
</feature>
<feature type="transmembrane region" description="Helical" evidence="7">
    <location>
        <begin position="101"/>
        <end position="122"/>
    </location>
</feature>
<dbReference type="GO" id="GO:0005886">
    <property type="term" value="C:plasma membrane"/>
    <property type="evidence" value="ECO:0007669"/>
    <property type="project" value="UniProtKB-SubCell"/>
</dbReference>
<feature type="transmembrane region" description="Helical" evidence="7">
    <location>
        <begin position="237"/>
        <end position="257"/>
    </location>
</feature>
<dbReference type="AlphaFoldDB" id="A0A830F9Z5"/>
<gene>
    <name evidence="8" type="ORF">GCM10009006_05610</name>
</gene>
<comment type="subcellular location">
    <subcellularLocation>
        <location evidence="1">Cell membrane</location>
        <topology evidence="1">Multi-pass membrane protein</topology>
    </subcellularLocation>
</comment>
<proteinExistence type="predicted"/>
<keyword evidence="4 7" id="KW-1133">Transmembrane helix</keyword>
<dbReference type="InterPro" id="IPR001851">
    <property type="entry name" value="ABC_transp_permease"/>
</dbReference>
<evidence type="ECO:0000256" key="7">
    <source>
        <dbReference type="SAM" id="Phobius"/>
    </source>
</evidence>
<dbReference type="InterPro" id="IPR043428">
    <property type="entry name" value="LivM-like"/>
</dbReference>
<feature type="region of interest" description="Disordered" evidence="6">
    <location>
        <begin position="1"/>
        <end position="25"/>
    </location>
</feature>
<feature type="transmembrane region" description="Helical" evidence="7">
    <location>
        <begin position="317"/>
        <end position="342"/>
    </location>
</feature>
<evidence type="ECO:0000256" key="2">
    <source>
        <dbReference type="ARBA" id="ARBA00022475"/>
    </source>
</evidence>
<feature type="transmembrane region" description="Helical" evidence="7">
    <location>
        <begin position="134"/>
        <end position="155"/>
    </location>
</feature>
<sequence length="442" mass="47057">MVSRRWGAISAETEADAEAASEPPATTVETEWPREYLRDHTAHILVIALLALYPPVYHTLLNSPVSAETQMLLPTVETMVGVLYFGLFAISFDFISGYTGYLSFGHAVFYGTGAYTVILIANGKLPLLGPGTPFMLSLLVGGLIAVVLAILVGLVSFRLSGVYFAMITLGFAQVFYVFVRGWDYVATNPRDGPAVGPSHAEGFQIGAPGIDQLSLSIGVLTGDEVALLGSTLSGTEVSYYMIGLVVLACYFAMQRVIHSPFGRVMIAIRENEERAVAIGYNTYLYKLGAFAISGFFAAVAGGLFAGFKRSASPENSFYFLVTGDALLASIIGGFGTLAGSLYGHLFDETVREFLSKAGQGGGLLPYLRALLGQETLDATLVGDTTIGGLIDLLLNGHASLYVGLVFVLFVLYVPDGLLGTLRERLGGTFAEALPAKLWGDSE</sequence>
<organism evidence="8 9">
    <name type="scientific">Haloarcula argentinensis</name>
    <dbReference type="NCBI Taxonomy" id="43776"/>
    <lineage>
        <taxon>Archaea</taxon>
        <taxon>Methanobacteriati</taxon>
        <taxon>Methanobacteriota</taxon>
        <taxon>Stenosarchaea group</taxon>
        <taxon>Halobacteria</taxon>
        <taxon>Halobacteriales</taxon>
        <taxon>Haloarculaceae</taxon>
        <taxon>Haloarcula</taxon>
    </lineage>
</organism>
<keyword evidence="3 7" id="KW-0812">Transmembrane</keyword>
<dbReference type="Pfam" id="PF02653">
    <property type="entry name" value="BPD_transp_2"/>
    <property type="match status" value="1"/>
</dbReference>
<keyword evidence="5 7" id="KW-0472">Membrane</keyword>
<comment type="caution">
    <text evidence="8">The sequence shown here is derived from an EMBL/GenBank/DDBJ whole genome shotgun (WGS) entry which is preliminary data.</text>
</comment>
<feature type="transmembrane region" description="Helical" evidence="7">
    <location>
        <begin position="42"/>
        <end position="60"/>
    </location>
</feature>
<dbReference type="PANTHER" id="PTHR30482:SF17">
    <property type="entry name" value="ABC TRANSPORTER ATP-BINDING PROTEIN"/>
    <property type="match status" value="1"/>
</dbReference>
<evidence type="ECO:0000256" key="5">
    <source>
        <dbReference type="ARBA" id="ARBA00023136"/>
    </source>
</evidence>
<name>A0A830F9Z5_HALAR</name>
<dbReference type="PANTHER" id="PTHR30482">
    <property type="entry name" value="HIGH-AFFINITY BRANCHED-CHAIN AMINO ACID TRANSPORT SYSTEM PERMEASE"/>
    <property type="match status" value="1"/>
</dbReference>
<evidence type="ECO:0000256" key="6">
    <source>
        <dbReference type="SAM" id="MobiDB-lite"/>
    </source>
</evidence>
<reference evidence="8" key="1">
    <citation type="journal article" date="2014" name="Int. J. Syst. Evol. Microbiol.">
        <title>Complete genome sequence of Corynebacterium casei LMG S-19264T (=DSM 44701T), isolated from a smear-ripened cheese.</title>
        <authorList>
            <consortium name="US DOE Joint Genome Institute (JGI-PGF)"/>
            <person name="Walter F."/>
            <person name="Albersmeier A."/>
            <person name="Kalinowski J."/>
            <person name="Ruckert C."/>
        </authorList>
    </citation>
    <scope>NUCLEOTIDE SEQUENCE</scope>
    <source>
        <strain evidence="8">JCM 15759</strain>
    </source>
</reference>
<evidence type="ECO:0000256" key="4">
    <source>
        <dbReference type="ARBA" id="ARBA00022989"/>
    </source>
</evidence>